<feature type="domain" description="MIF4G-like type 1" evidence="2">
    <location>
        <begin position="41"/>
        <end position="111"/>
    </location>
</feature>
<protein>
    <submittedName>
        <fullName evidence="4">Nuclear cap-binding protein subunit 1</fullName>
    </submittedName>
</protein>
<dbReference type="GO" id="GO:0006406">
    <property type="term" value="P:mRNA export from nucleus"/>
    <property type="evidence" value="ECO:0007669"/>
    <property type="project" value="InterPro"/>
</dbReference>
<name>A0A317Y5U3_MAIZE</name>
<evidence type="ECO:0000256" key="1">
    <source>
        <dbReference type="SAM" id="Coils"/>
    </source>
</evidence>
<dbReference type="InterPro" id="IPR015174">
    <property type="entry name" value="MIF4G-like_typ-2"/>
</dbReference>
<dbReference type="ExpressionAtlas" id="A0A317Y5U3">
    <property type="expression patterns" value="baseline and differential"/>
</dbReference>
<accession>A0A317Y5U3</accession>
<keyword evidence="1" id="KW-0175">Coiled coil</keyword>
<feature type="domain" description="MIF4G-like type 2" evidence="3">
    <location>
        <begin position="218"/>
        <end position="574"/>
    </location>
</feature>
<dbReference type="PANTHER" id="PTHR12412">
    <property type="entry name" value="CAP BINDING PROTEIN"/>
    <property type="match status" value="1"/>
</dbReference>
<dbReference type="Pfam" id="PF09088">
    <property type="entry name" value="MIF4G_like"/>
    <property type="match status" value="2"/>
</dbReference>
<evidence type="ECO:0000259" key="3">
    <source>
        <dbReference type="Pfam" id="PF09090"/>
    </source>
</evidence>
<dbReference type="AlphaFoldDB" id="A0A317Y5U3"/>
<dbReference type="GO" id="GO:0000339">
    <property type="term" value="F:RNA cap binding"/>
    <property type="evidence" value="ECO:0007669"/>
    <property type="project" value="InterPro"/>
</dbReference>
<dbReference type="PANTHER" id="PTHR12412:SF2">
    <property type="entry name" value="NUCLEAR CAP-BINDING PROTEIN SUBUNIT 1"/>
    <property type="match status" value="1"/>
</dbReference>
<feature type="coiled-coil region" evidence="1">
    <location>
        <begin position="389"/>
        <end position="463"/>
    </location>
</feature>
<gene>
    <name evidence="4" type="primary">ABH1_0</name>
    <name evidence="4" type="ORF">Zm00014a_044023</name>
</gene>
<reference evidence="4" key="1">
    <citation type="journal article" date="2018" name="Nat. Genet.">
        <title>Extensive intraspecific gene order and gene structural variations between Mo17 and other maize genomes.</title>
        <authorList>
            <person name="Sun S."/>
            <person name="Zhou Y."/>
            <person name="Chen J."/>
            <person name="Shi J."/>
            <person name="Zhao H."/>
            <person name="Zhao H."/>
            <person name="Song W."/>
            <person name="Zhang M."/>
            <person name="Cui Y."/>
            <person name="Dong X."/>
            <person name="Liu H."/>
            <person name="Ma X."/>
            <person name="Jiao Y."/>
            <person name="Wang B."/>
            <person name="Wei X."/>
            <person name="Stein J.C."/>
            <person name="Glaubitz J.C."/>
            <person name="Lu F."/>
            <person name="Yu G."/>
            <person name="Liang C."/>
            <person name="Fengler K."/>
            <person name="Li B."/>
            <person name="Rafalski A."/>
            <person name="Schnable P.S."/>
            <person name="Ware D.H."/>
            <person name="Buckler E.S."/>
            <person name="Lai J."/>
        </authorList>
    </citation>
    <scope>NUCLEOTIDE SEQUENCE [LARGE SCALE GENOMIC DNA]</scope>
    <source>
        <tissue evidence="4">Seedling</tissue>
    </source>
</reference>
<feature type="domain" description="MIF4G-like type 1" evidence="2">
    <location>
        <begin position="151"/>
        <end position="200"/>
    </location>
</feature>
<dbReference type="Proteomes" id="UP000251960">
    <property type="component" value="Chromosome 1"/>
</dbReference>
<evidence type="ECO:0000259" key="2">
    <source>
        <dbReference type="Pfam" id="PF09088"/>
    </source>
</evidence>
<dbReference type="InterPro" id="IPR016024">
    <property type="entry name" value="ARM-type_fold"/>
</dbReference>
<sequence>MELTNKFWFNDCMPIFLMLLPLVGTERISYPLAIRQSVQGSLVKQQLLLLPNPPFKPIYYTLVIIDLCKALPGAFPSVVVGAVHALFDRISNMDMECRTRLILWFSHHLSQDTHLTPGMRDSILWKWTADGAYSTRLAYRIQFGGSYGPFRSNFQFIWPWQEWSYVKDLPKWAPQRVFVQEVLEREVRLSYFEKIKQSIEDAAELEELLPPKAGPNFKFHSDESNESTDGLKLSKELIGLIRGKKSTYDIILWVEEQIIPKNGTEFALDVVSQTLLDMGSKSFTHLVTILERYNKIISKLCPNEETQLLLMNGVSAYWKNSTQMTAIAIDRMMGYRLISNLAIVRWVFSPANVEQFHVSDRPWEVHPLSLILPSFVILRNAVSKTYNRISDLRKEIQSLKKGLQVAKEASAKNRKELEEAKSVLEIVEGQPAPAERPGRIRRLESHVKNAEDEERTLEESLEAKGVLLARAHEESKDLLKLLFKSFVDVLTERLPPVSVDGEIPNLRSGDQNVNFAAQNSEAATMEIDNENGADNNSEPNERNTKNAYNVGELEQWCLCTLGYLKSFSRQYASEIWSNIAMLDEVFVGDVHPLIRKAAFSGLRRFTNEGSHP</sequence>
<comment type="caution">
    <text evidence="4">The sequence shown here is derived from an EMBL/GenBank/DDBJ whole genome shotgun (WGS) entry which is preliminary data.</text>
</comment>
<proteinExistence type="predicted"/>
<dbReference type="SUPFAM" id="SSF48371">
    <property type="entry name" value="ARM repeat"/>
    <property type="match status" value="3"/>
</dbReference>
<dbReference type="Pfam" id="PF09090">
    <property type="entry name" value="MIF4G_like_2"/>
    <property type="match status" value="1"/>
</dbReference>
<dbReference type="InterPro" id="IPR015172">
    <property type="entry name" value="MIF4G-like_typ-1"/>
</dbReference>
<dbReference type="GO" id="GO:0016070">
    <property type="term" value="P:RNA metabolic process"/>
    <property type="evidence" value="ECO:0007669"/>
    <property type="project" value="InterPro"/>
</dbReference>
<dbReference type="EMBL" id="NCVQ01000001">
    <property type="protein sequence ID" value="PWZ53743.1"/>
    <property type="molecule type" value="Genomic_DNA"/>
</dbReference>
<organism evidence="4">
    <name type="scientific">Zea mays</name>
    <name type="common">Maize</name>
    <dbReference type="NCBI Taxonomy" id="4577"/>
    <lineage>
        <taxon>Eukaryota</taxon>
        <taxon>Viridiplantae</taxon>
        <taxon>Streptophyta</taxon>
        <taxon>Embryophyta</taxon>
        <taxon>Tracheophyta</taxon>
        <taxon>Spermatophyta</taxon>
        <taxon>Magnoliopsida</taxon>
        <taxon>Liliopsida</taxon>
        <taxon>Poales</taxon>
        <taxon>Poaceae</taxon>
        <taxon>PACMAD clade</taxon>
        <taxon>Panicoideae</taxon>
        <taxon>Andropogonodae</taxon>
        <taxon>Andropogoneae</taxon>
        <taxon>Tripsacinae</taxon>
        <taxon>Zea</taxon>
    </lineage>
</organism>
<dbReference type="Gene3D" id="1.25.40.180">
    <property type="match status" value="2"/>
</dbReference>
<dbReference type="InterPro" id="IPR027159">
    <property type="entry name" value="CBP80"/>
</dbReference>
<evidence type="ECO:0000313" key="4">
    <source>
        <dbReference type="EMBL" id="PWZ53743.1"/>
    </source>
</evidence>
<dbReference type="GO" id="GO:0005846">
    <property type="term" value="C:nuclear cap binding complex"/>
    <property type="evidence" value="ECO:0007669"/>
    <property type="project" value="InterPro"/>
</dbReference>